<evidence type="ECO:0000259" key="4">
    <source>
        <dbReference type="Pfam" id="PF01591"/>
    </source>
</evidence>
<dbReference type="Proteomes" id="UP001465755">
    <property type="component" value="Unassembled WGS sequence"/>
</dbReference>
<dbReference type="Gene3D" id="3.40.50.300">
    <property type="entry name" value="P-loop containing nucleotide triphosphate hydrolases"/>
    <property type="match status" value="1"/>
</dbReference>
<keyword evidence="6" id="KW-1185">Reference proteome</keyword>
<accession>A0AAW1NQZ1</accession>
<evidence type="ECO:0000256" key="3">
    <source>
        <dbReference type="SAM" id="MobiDB-lite"/>
    </source>
</evidence>
<dbReference type="Gene3D" id="3.40.50.1240">
    <property type="entry name" value="Phosphoglycerate mutase-like"/>
    <property type="match status" value="1"/>
</dbReference>
<protein>
    <recommendedName>
        <fullName evidence="4">6-phosphofructo-2-kinase domain-containing protein</fullName>
    </recommendedName>
</protein>
<evidence type="ECO:0000256" key="2">
    <source>
        <dbReference type="ARBA" id="ARBA00022840"/>
    </source>
</evidence>
<dbReference type="PANTHER" id="PTHR10606:SF44">
    <property type="entry name" value="6-PHOSPHOFRUCTO 2-KINASE_FRUCTOSE 2,6-BISPHOSPHATASE LONG FORM"/>
    <property type="match status" value="1"/>
</dbReference>
<feature type="compositionally biased region" description="Low complexity" evidence="3">
    <location>
        <begin position="657"/>
        <end position="678"/>
    </location>
</feature>
<dbReference type="GO" id="GO:0005829">
    <property type="term" value="C:cytosol"/>
    <property type="evidence" value="ECO:0007669"/>
    <property type="project" value="TreeGrafter"/>
</dbReference>
<feature type="region of interest" description="Disordered" evidence="3">
    <location>
        <begin position="1"/>
        <end position="42"/>
    </location>
</feature>
<feature type="region of interest" description="Disordered" evidence="3">
    <location>
        <begin position="615"/>
        <end position="758"/>
    </location>
</feature>
<reference evidence="5 6" key="1">
    <citation type="journal article" date="2024" name="Nat. Commun.">
        <title>Phylogenomics reveals the evolutionary origins of lichenization in chlorophyte algae.</title>
        <authorList>
            <person name="Puginier C."/>
            <person name="Libourel C."/>
            <person name="Otte J."/>
            <person name="Skaloud P."/>
            <person name="Haon M."/>
            <person name="Grisel S."/>
            <person name="Petersen M."/>
            <person name="Berrin J.G."/>
            <person name="Delaux P.M."/>
            <person name="Dal Grande F."/>
            <person name="Keller J."/>
        </authorList>
    </citation>
    <scope>NUCLEOTIDE SEQUENCE [LARGE SCALE GENOMIC DNA]</scope>
    <source>
        <strain evidence="5 6">SAG 2036</strain>
    </source>
</reference>
<dbReference type="PRINTS" id="PR00991">
    <property type="entry name" value="6PFRUCTKNASE"/>
</dbReference>
<dbReference type="GO" id="GO:0005524">
    <property type="term" value="F:ATP binding"/>
    <property type="evidence" value="ECO:0007669"/>
    <property type="project" value="UniProtKB-KW"/>
</dbReference>
<sequence length="758" mass="85135">MWEFWRSRLSKGKTRHRRRPGGSDDDSPTTQMSGDLDNVPENSTHIYFRDVILPASDDDEDEDLSGNGSDGAAVPDPENALGNTIRRQRVDRQKLIIILVGLPGRGKTFLCNKLMCYLNWLGHETRHFNVGSYRRKQRNEDEIQAASFFDQNNTEGMKVRQRALEAALDDMESWLRTPEAQVAIFDATNSTEERRGLLRNRFHGRWQYLFIESICNDPQVLEQNIRYKMMYSPDYANCKTEEALVDFQARIAKYEEVYQTLTDRNLHYIKLIDMVTGRGYMDVNRISGYIPGKMVFFLMQVCKAGLARVRKIWLTRHGESMYNTQGKLGGNSVLSPRGEIYAKMLPDTIVDRIPLTSEGCTMPVSVWTSTLGRTIQTAEGLPFPKLRWKVLDEIQAGIFDGWTYEEIEKQKPQEFAARKSDKLRYRYPCGESYLDVVQRLEPVVIEIERERECVCVVGHQAVLRALYGYFTKTPLADIPRLEVPLHTLIELVPKPDGRMAEERIHFDLAAETTSKTLTLARDASGFLSVPFTPLTPLHPSMTDGNLAALAESVALEEGNDSDTLEADSFLDKSSGSPLGRKGSGDSGGSADSMAAHHKRIQRSVSNIGQDIMRQGSGSKRLQQMRAGHRTPSLQSSMRRNQLAFPGPKQQGLTPVNSSQGMQSMSSTSSTDLSTGFGSWQPTSVLEQSRMPERPGQLEIDAPLPPKSPRSATAFDQGSPSRLAQTTKGNHLESDSAPPTFRKMQPTLPRESQEQEAAE</sequence>
<gene>
    <name evidence="5" type="ORF">WJX73_007275</name>
</gene>
<dbReference type="InterPro" id="IPR029033">
    <property type="entry name" value="His_PPase_superfam"/>
</dbReference>
<dbReference type="FunFam" id="3.40.50.300:FF:000644">
    <property type="entry name" value="GpmB, Fructose-2,6-bisphosphatase"/>
    <property type="match status" value="1"/>
</dbReference>
<dbReference type="InterPro" id="IPR001345">
    <property type="entry name" value="PG/BPGM_mutase_AS"/>
</dbReference>
<comment type="caution">
    <text evidence="5">The sequence shown here is derived from an EMBL/GenBank/DDBJ whole genome shotgun (WGS) entry which is preliminary data.</text>
</comment>
<keyword evidence="2" id="KW-0067">ATP-binding</keyword>
<dbReference type="GO" id="GO:0003873">
    <property type="term" value="F:6-phosphofructo-2-kinase activity"/>
    <property type="evidence" value="ECO:0007669"/>
    <property type="project" value="InterPro"/>
</dbReference>
<dbReference type="FunFam" id="3.40.50.1240:FF:000006">
    <property type="entry name" value="6-phosphofructo-2-kinase/fructose-2, 6-bisphosphatase"/>
    <property type="match status" value="1"/>
</dbReference>
<organism evidence="5 6">
    <name type="scientific">Symbiochloris irregularis</name>
    <dbReference type="NCBI Taxonomy" id="706552"/>
    <lineage>
        <taxon>Eukaryota</taxon>
        <taxon>Viridiplantae</taxon>
        <taxon>Chlorophyta</taxon>
        <taxon>core chlorophytes</taxon>
        <taxon>Trebouxiophyceae</taxon>
        <taxon>Trebouxiales</taxon>
        <taxon>Trebouxiaceae</taxon>
        <taxon>Symbiochloris</taxon>
    </lineage>
</organism>
<keyword evidence="1" id="KW-0547">Nucleotide-binding</keyword>
<feature type="compositionally biased region" description="Basic residues" evidence="3">
    <location>
        <begin position="8"/>
        <end position="20"/>
    </location>
</feature>
<dbReference type="SUPFAM" id="SSF53254">
    <property type="entry name" value="Phosphoglycerate mutase-like"/>
    <property type="match status" value="1"/>
</dbReference>
<evidence type="ECO:0000313" key="6">
    <source>
        <dbReference type="Proteomes" id="UP001465755"/>
    </source>
</evidence>
<feature type="domain" description="6-phosphofructo-2-kinase" evidence="4">
    <location>
        <begin position="89"/>
        <end position="301"/>
    </location>
</feature>
<dbReference type="PANTHER" id="PTHR10606">
    <property type="entry name" value="6-PHOSPHOFRUCTO-2-KINASE/FRUCTOSE-2,6-BISPHOSPHATASE"/>
    <property type="match status" value="1"/>
</dbReference>
<dbReference type="PROSITE" id="PS00175">
    <property type="entry name" value="PG_MUTASE"/>
    <property type="match status" value="1"/>
</dbReference>
<dbReference type="SMART" id="SM00855">
    <property type="entry name" value="PGAM"/>
    <property type="match status" value="1"/>
</dbReference>
<feature type="region of interest" description="Disordered" evidence="3">
    <location>
        <begin position="558"/>
        <end position="597"/>
    </location>
</feature>
<name>A0AAW1NQZ1_9CHLO</name>
<dbReference type="EMBL" id="JALJOQ010000169">
    <property type="protein sequence ID" value="KAK9792032.1"/>
    <property type="molecule type" value="Genomic_DNA"/>
</dbReference>
<dbReference type="GO" id="GO:0004331">
    <property type="term" value="F:fructose-2,6-bisphosphate 2-phosphatase activity"/>
    <property type="evidence" value="ECO:0007669"/>
    <property type="project" value="TreeGrafter"/>
</dbReference>
<dbReference type="InterPro" id="IPR003094">
    <property type="entry name" value="6Pfruct_kin"/>
</dbReference>
<dbReference type="GO" id="GO:0006003">
    <property type="term" value="P:fructose 2,6-bisphosphate metabolic process"/>
    <property type="evidence" value="ECO:0007669"/>
    <property type="project" value="InterPro"/>
</dbReference>
<feature type="region of interest" description="Disordered" evidence="3">
    <location>
        <begin position="58"/>
        <end position="85"/>
    </location>
</feature>
<dbReference type="Pfam" id="PF00300">
    <property type="entry name" value="His_Phos_1"/>
    <property type="match status" value="1"/>
</dbReference>
<dbReference type="InterPro" id="IPR027417">
    <property type="entry name" value="P-loop_NTPase"/>
</dbReference>
<dbReference type="InterPro" id="IPR013079">
    <property type="entry name" value="6Phosfructo_kin"/>
</dbReference>
<dbReference type="GO" id="GO:0006000">
    <property type="term" value="P:fructose metabolic process"/>
    <property type="evidence" value="ECO:0007669"/>
    <property type="project" value="InterPro"/>
</dbReference>
<feature type="compositionally biased region" description="Polar residues" evidence="3">
    <location>
        <begin position="709"/>
        <end position="728"/>
    </location>
</feature>
<dbReference type="AlphaFoldDB" id="A0AAW1NQZ1"/>
<dbReference type="CDD" id="cd07067">
    <property type="entry name" value="HP_PGM_like"/>
    <property type="match status" value="1"/>
</dbReference>
<dbReference type="SUPFAM" id="SSF52540">
    <property type="entry name" value="P-loop containing nucleoside triphosphate hydrolases"/>
    <property type="match status" value="1"/>
</dbReference>
<evidence type="ECO:0000256" key="1">
    <source>
        <dbReference type="ARBA" id="ARBA00022741"/>
    </source>
</evidence>
<evidence type="ECO:0000313" key="5">
    <source>
        <dbReference type="EMBL" id="KAK9792032.1"/>
    </source>
</evidence>
<dbReference type="InterPro" id="IPR013078">
    <property type="entry name" value="His_Pase_superF_clade-1"/>
</dbReference>
<proteinExistence type="predicted"/>
<dbReference type="Pfam" id="PF01591">
    <property type="entry name" value="6PF2K"/>
    <property type="match status" value="1"/>
</dbReference>